<dbReference type="InterPro" id="IPR012317">
    <property type="entry name" value="Poly(ADP-ribose)pol_cat_dom"/>
</dbReference>
<name>A0A6G1GZ52_9PEZI</name>
<feature type="region of interest" description="Disordered" evidence="5">
    <location>
        <begin position="827"/>
        <end position="919"/>
    </location>
</feature>
<evidence type="ECO:0000256" key="5">
    <source>
        <dbReference type="SAM" id="MobiDB-lite"/>
    </source>
</evidence>
<evidence type="ECO:0000256" key="4">
    <source>
        <dbReference type="ARBA" id="ARBA00023027"/>
    </source>
</evidence>
<dbReference type="Gene3D" id="3.90.228.10">
    <property type="match status" value="1"/>
</dbReference>
<dbReference type="AlphaFoldDB" id="A0A6G1GZ52"/>
<evidence type="ECO:0000313" key="7">
    <source>
        <dbReference type="EMBL" id="KAF1986246.1"/>
    </source>
</evidence>
<evidence type="ECO:0000256" key="2">
    <source>
        <dbReference type="ARBA" id="ARBA00022679"/>
    </source>
</evidence>
<sequence>MGRKDFMADLAILEANANTSIDGISNIHSVGDGEFTFELTLATDAGSASYHMTALIPEVANYPKTHVYTIFAADDTPNDVGSKIAELGPMPGRSLNTMLTEVSNATHLDDDGDTVMTGSEPESDIDGDSQFGEISDDGGEKTPTTGLTLPNAKFLSRVRSDLRMAKNSGFKVGHHGAILEGGDCYVSVSCRIAKLGISEEARRAWNLKEDGSDYLVLLIYYRRGYQHLDQLPSDSRSAQKLVDFRVGLSSTYKPSYVETVRAFVTDTGAGVPSSNQSQTFWPCFISVPLQELFKGRFITLTNVRLNYDMSWSGAEMYLDDHQALAYESNFDLGEKYFTPERTGNFPSVVNQDHLTNTYCAMEENTRRSLLGLSLPLLAMQYLLRHFVRCTEFCLVCHCRLGTELEAIKPYVCDKDLCLYQYMHLGFGPSIEHEIISQPQVTDLLISFCYTAAFLGKLSTYPTGLNMYVLPSAAHKGLNIPPSHATAFYVMPLATTDLSAAETDATATSSTGILHHAKYNGAKCELLFESQAQTCPVKPNDWIALQLSETEETPGFGHCRVLDTNLYPVVHLSKPVVSPVEAANSFLPVTFYIYDQKLDDFAARDKQEAVVALLGLLPSVSEMKDYLSKSSQTRLGSWSNRLPNALVQLLRWIIASSRACIMEVAETDKDRVWGMEKWAQFRFAMGAPDKERRFRDAVQETAKRLSLQHPTLFAFHGSPLQNWHSIIREGLHFKDTAHGRAYGHGVYHSLEFQTSLSYTQSYSAHQSQWPQSSLQIGTAMALNELVNAPKEFVSSSPHLVVAKLDWIQTRYLFVRENQHTPQRFNQLSSVAGAPSSISKPSQVRPQDPRMTPHGQDGHIIVPAKANSDKANLKSTNQEQINTDPSRVLSSAGSRSGKSMFQSKGTANDPIPIYEDDSEEDIDTNSVATDAEDRMLFEEDTTADAPVDKGKNKVQEPAVPMTDFVPGALDHSTLPIINSPGYATVSATKRLQQDFKAILKLQNSTPTHELGWYTNPEHLTNVYQWIVELHSFEETLPLAKDMKEKGIKSVVLEIRFGRDHPMSPPFVRVIRPRFLDFHQGGGGHVTAGGALCMELLTNNGWSAVTTIESVLLQVRLAMSSHEPRPARLSKGYQVDYGVREAAEAYIRACRTHGWTVPPGFAEMATGGQSTGGSAYG</sequence>
<dbReference type="InterPro" id="IPR000608">
    <property type="entry name" value="UBC"/>
</dbReference>
<keyword evidence="8" id="KW-1185">Reference proteome</keyword>
<dbReference type="Proteomes" id="UP000800041">
    <property type="component" value="Unassembled WGS sequence"/>
</dbReference>
<feature type="compositionally biased region" description="Polar residues" evidence="5">
    <location>
        <begin position="871"/>
        <end position="904"/>
    </location>
</feature>
<keyword evidence="4" id="KW-0520">NAD</keyword>
<keyword evidence="1" id="KW-0328">Glycosyltransferase</keyword>
<dbReference type="PANTHER" id="PTHR21328">
    <property type="entry name" value="POLY ADP-RIBOSE POLYMERASE FAMILY, MEMBER PARP"/>
    <property type="match status" value="1"/>
</dbReference>
<dbReference type="SUPFAM" id="SSF54495">
    <property type="entry name" value="UBC-like"/>
    <property type="match status" value="1"/>
</dbReference>
<dbReference type="Pfam" id="PF00179">
    <property type="entry name" value="UQ_con"/>
    <property type="match status" value="1"/>
</dbReference>
<dbReference type="InterPro" id="IPR051838">
    <property type="entry name" value="ARTD_PARP"/>
</dbReference>
<proteinExistence type="predicted"/>
<evidence type="ECO:0000259" key="6">
    <source>
        <dbReference type="PROSITE" id="PS50127"/>
    </source>
</evidence>
<dbReference type="Gene3D" id="3.10.110.10">
    <property type="entry name" value="Ubiquitin Conjugating Enzyme"/>
    <property type="match status" value="1"/>
</dbReference>
<feature type="non-terminal residue" evidence="7">
    <location>
        <position position="1174"/>
    </location>
</feature>
<dbReference type="PROSITE" id="PS50127">
    <property type="entry name" value="UBC_2"/>
    <property type="match status" value="1"/>
</dbReference>
<dbReference type="GO" id="GO:0016779">
    <property type="term" value="F:nucleotidyltransferase activity"/>
    <property type="evidence" value="ECO:0007669"/>
    <property type="project" value="UniProtKB-KW"/>
</dbReference>
<evidence type="ECO:0000256" key="1">
    <source>
        <dbReference type="ARBA" id="ARBA00022676"/>
    </source>
</evidence>
<dbReference type="EMBL" id="ML977158">
    <property type="protein sequence ID" value="KAF1986246.1"/>
    <property type="molecule type" value="Genomic_DNA"/>
</dbReference>
<evidence type="ECO:0000313" key="8">
    <source>
        <dbReference type="Proteomes" id="UP000800041"/>
    </source>
</evidence>
<dbReference type="GO" id="GO:0003950">
    <property type="term" value="F:NAD+ poly-ADP-ribosyltransferase activity"/>
    <property type="evidence" value="ECO:0007669"/>
    <property type="project" value="InterPro"/>
</dbReference>
<gene>
    <name evidence="7" type="ORF">K402DRAFT_306422</name>
</gene>
<evidence type="ECO:0000256" key="3">
    <source>
        <dbReference type="ARBA" id="ARBA00022695"/>
    </source>
</evidence>
<organism evidence="7 8">
    <name type="scientific">Aulographum hederae CBS 113979</name>
    <dbReference type="NCBI Taxonomy" id="1176131"/>
    <lineage>
        <taxon>Eukaryota</taxon>
        <taxon>Fungi</taxon>
        <taxon>Dikarya</taxon>
        <taxon>Ascomycota</taxon>
        <taxon>Pezizomycotina</taxon>
        <taxon>Dothideomycetes</taxon>
        <taxon>Pleosporomycetidae</taxon>
        <taxon>Aulographales</taxon>
        <taxon>Aulographaceae</taxon>
    </lineage>
</organism>
<accession>A0A6G1GZ52</accession>
<dbReference type="Pfam" id="PF00644">
    <property type="entry name" value="PARP"/>
    <property type="match status" value="1"/>
</dbReference>
<dbReference type="OrthoDB" id="109543at2759"/>
<dbReference type="SUPFAM" id="SSF56399">
    <property type="entry name" value="ADP-ribosylation"/>
    <property type="match status" value="1"/>
</dbReference>
<dbReference type="FunFam" id="3.10.110.10:FF:000107">
    <property type="entry name" value="Ubiquitin conjugating enzyme, putative"/>
    <property type="match status" value="1"/>
</dbReference>
<keyword evidence="2" id="KW-0808">Transferase</keyword>
<reference evidence="7" key="1">
    <citation type="journal article" date="2020" name="Stud. Mycol.">
        <title>101 Dothideomycetes genomes: a test case for predicting lifestyles and emergence of pathogens.</title>
        <authorList>
            <person name="Haridas S."/>
            <person name="Albert R."/>
            <person name="Binder M."/>
            <person name="Bloem J."/>
            <person name="Labutti K."/>
            <person name="Salamov A."/>
            <person name="Andreopoulos B."/>
            <person name="Baker S."/>
            <person name="Barry K."/>
            <person name="Bills G."/>
            <person name="Bluhm B."/>
            <person name="Cannon C."/>
            <person name="Castanera R."/>
            <person name="Culley D."/>
            <person name="Daum C."/>
            <person name="Ezra D."/>
            <person name="Gonzalez J."/>
            <person name="Henrissat B."/>
            <person name="Kuo A."/>
            <person name="Liang C."/>
            <person name="Lipzen A."/>
            <person name="Lutzoni F."/>
            <person name="Magnuson J."/>
            <person name="Mondo S."/>
            <person name="Nolan M."/>
            <person name="Ohm R."/>
            <person name="Pangilinan J."/>
            <person name="Park H.-J."/>
            <person name="Ramirez L."/>
            <person name="Alfaro M."/>
            <person name="Sun H."/>
            <person name="Tritt A."/>
            <person name="Yoshinaga Y."/>
            <person name="Zwiers L.-H."/>
            <person name="Turgeon B."/>
            <person name="Goodwin S."/>
            <person name="Spatafora J."/>
            <person name="Crous P."/>
            <person name="Grigoriev I."/>
        </authorList>
    </citation>
    <scope>NUCLEOTIDE SEQUENCE</scope>
    <source>
        <strain evidence="7">CBS 113979</strain>
    </source>
</reference>
<dbReference type="InterPro" id="IPR016135">
    <property type="entry name" value="UBQ-conjugating_enzyme/RWD"/>
</dbReference>
<feature type="compositionally biased region" description="Polar residues" evidence="5">
    <location>
        <begin position="827"/>
        <end position="843"/>
    </location>
</feature>
<protein>
    <recommendedName>
        <fullName evidence="6">UBC core domain-containing protein</fullName>
    </recommendedName>
</protein>
<dbReference type="CDD" id="cd23802">
    <property type="entry name" value="UBCc_UBE2Q"/>
    <property type="match status" value="1"/>
</dbReference>
<feature type="region of interest" description="Disordered" evidence="5">
    <location>
        <begin position="107"/>
        <end position="147"/>
    </location>
</feature>
<feature type="domain" description="UBC core" evidence="6">
    <location>
        <begin position="984"/>
        <end position="1153"/>
    </location>
</feature>
<keyword evidence="3" id="KW-0548">Nucleotidyltransferase</keyword>